<keyword evidence="18" id="KW-1185">Reference proteome</keyword>
<comment type="cofactor">
    <cofactor evidence="3">
        <name>Mn(2+)</name>
        <dbReference type="ChEBI" id="CHEBI:29035"/>
    </cofactor>
</comment>
<evidence type="ECO:0000256" key="7">
    <source>
        <dbReference type="ARBA" id="ARBA00013227"/>
    </source>
</evidence>
<dbReference type="InterPro" id="IPR011042">
    <property type="entry name" value="6-blade_b-propeller_TolB-like"/>
</dbReference>
<dbReference type="GO" id="GO:0004341">
    <property type="term" value="F:gluconolactonase activity"/>
    <property type="evidence" value="ECO:0007669"/>
    <property type="project" value="UniProtKB-EC"/>
</dbReference>
<dbReference type="AlphaFoldDB" id="A0AA38MFH6"/>
<comment type="cofactor">
    <cofactor evidence="4">
        <name>Mg(2+)</name>
        <dbReference type="ChEBI" id="CHEBI:18420"/>
    </cofactor>
</comment>
<comment type="subcellular location">
    <subcellularLocation>
        <location evidence="5">Cytoplasm</location>
    </subcellularLocation>
</comment>
<keyword evidence="15" id="KW-0862">Zinc</keyword>
<evidence type="ECO:0000256" key="2">
    <source>
        <dbReference type="ARBA" id="ARBA00001913"/>
    </source>
</evidence>
<keyword evidence="12" id="KW-0106">Calcium</keyword>
<dbReference type="GO" id="GO:0005509">
    <property type="term" value="F:calcium ion binding"/>
    <property type="evidence" value="ECO:0007669"/>
    <property type="project" value="TreeGrafter"/>
</dbReference>
<evidence type="ECO:0000256" key="8">
    <source>
        <dbReference type="ARBA" id="ARBA00016808"/>
    </source>
</evidence>
<evidence type="ECO:0000313" key="18">
    <source>
        <dbReference type="Proteomes" id="UP001168821"/>
    </source>
</evidence>
<evidence type="ECO:0000256" key="14">
    <source>
        <dbReference type="PIRSR" id="PIRSR605511-1"/>
    </source>
</evidence>
<dbReference type="EC" id="3.1.1.17" evidence="7"/>
<evidence type="ECO:0000256" key="6">
    <source>
        <dbReference type="ARBA" id="ARBA00008853"/>
    </source>
</evidence>
<comment type="cofactor">
    <cofactor evidence="2">
        <name>Ca(2+)</name>
        <dbReference type="ChEBI" id="CHEBI:29108"/>
    </cofactor>
</comment>
<accession>A0AA38MFH6</accession>
<feature type="binding site" evidence="15">
    <location>
        <position position="160"/>
    </location>
    <ligand>
        <name>a divalent metal cation</name>
        <dbReference type="ChEBI" id="CHEBI:60240"/>
    </ligand>
</feature>
<dbReference type="Gene3D" id="2.120.10.30">
    <property type="entry name" value="TolB, C-terminal domain"/>
    <property type="match status" value="1"/>
</dbReference>
<feature type="binding site" evidence="15">
    <location>
        <position position="110"/>
    </location>
    <ligand>
        <name>substrate</name>
    </ligand>
</feature>
<gene>
    <name evidence="17" type="ORF">Zmor_013418</name>
</gene>
<comment type="caution">
    <text evidence="17">The sequence shown here is derived from an EMBL/GenBank/DDBJ whole genome shotgun (WGS) entry which is preliminary data.</text>
</comment>
<evidence type="ECO:0000256" key="9">
    <source>
        <dbReference type="ARBA" id="ARBA00022490"/>
    </source>
</evidence>
<dbReference type="InterPro" id="IPR013658">
    <property type="entry name" value="SGL"/>
</dbReference>
<dbReference type="GO" id="GO:0019853">
    <property type="term" value="P:L-ascorbic acid biosynthetic process"/>
    <property type="evidence" value="ECO:0007669"/>
    <property type="project" value="TreeGrafter"/>
</dbReference>
<dbReference type="PANTHER" id="PTHR10907:SF66">
    <property type="entry name" value="MIP34848P1-RELATED"/>
    <property type="match status" value="1"/>
</dbReference>
<evidence type="ECO:0000256" key="5">
    <source>
        <dbReference type="ARBA" id="ARBA00004496"/>
    </source>
</evidence>
<evidence type="ECO:0000313" key="17">
    <source>
        <dbReference type="EMBL" id="KAJ3654216.1"/>
    </source>
</evidence>
<feature type="active site" description="Proton donor/acceptor" evidence="14">
    <location>
        <position position="212"/>
    </location>
</feature>
<evidence type="ECO:0000256" key="13">
    <source>
        <dbReference type="ARBA" id="ARBA00032464"/>
    </source>
</evidence>
<organism evidence="17 18">
    <name type="scientific">Zophobas morio</name>
    <dbReference type="NCBI Taxonomy" id="2755281"/>
    <lineage>
        <taxon>Eukaryota</taxon>
        <taxon>Metazoa</taxon>
        <taxon>Ecdysozoa</taxon>
        <taxon>Arthropoda</taxon>
        <taxon>Hexapoda</taxon>
        <taxon>Insecta</taxon>
        <taxon>Pterygota</taxon>
        <taxon>Neoptera</taxon>
        <taxon>Endopterygota</taxon>
        <taxon>Coleoptera</taxon>
        <taxon>Polyphaga</taxon>
        <taxon>Cucujiformia</taxon>
        <taxon>Tenebrionidae</taxon>
        <taxon>Zophobas</taxon>
    </lineage>
</organism>
<dbReference type="PANTHER" id="PTHR10907">
    <property type="entry name" value="REGUCALCIN"/>
    <property type="match status" value="1"/>
</dbReference>
<evidence type="ECO:0000256" key="11">
    <source>
        <dbReference type="ARBA" id="ARBA00022801"/>
    </source>
</evidence>
<evidence type="ECO:0000256" key="3">
    <source>
        <dbReference type="ARBA" id="ARBA00001936"/>
    </source>
</evidence>
<reference evidence="17" key="1">
    <citation type="journal article" date="2023" name="G3 (Bethesda)">
        <title>Whole genome assemblies of Zophobas morio and Tenebrio molitor.</title>
        <authorList>
            <person name="Kaur S."/>
            <person name="Stinson S.A."/>
            <person name="diCenzo G.C."/>
        </authorList>
    </citation>
    <scope>NUCLEOTIDE SEQUENCE</scope>
    <source>
        <strain evidence="17">QUZm001</strain>
    </source>
</reference>
<dbReference type="GO" id="GO:0005737">
    <property type="term" value="C:cytoplasm"/>
    <property type="evidence" value="ECO:0007669"/>
    <property type="project" value="UniProtKB-SubCell"/>
</dbReference>
<evidence type="ECO:0000256" key="15">
    <source>
        <dbReference type="PIRSR" id="PIRSR605511-2"/>
    </source>
</evidence>
<evidence type="ECO:0000256" key="1">
    <source>
        <dbReference type="ARBA" id="ARBA00001589"/>
    </source>
</evidence>
<comment type="catalytic activity">
    <reaction evidence="1">
        <text>D-glucono-1,5-lactone + H2O = D-gluconate + H(+)</text>
        <dbReference type="Rhea" id="RHEA:10440"/>
        <dbReference type="ChEBI" id="CHEBI:15377"/>
        <dbReference type="ChEBI" id="CHEBI:15378"/>
        <dbReference type="ChEBI" id="CHEBI:16217"/>
        <dbReference type="ChEBI" id="CHEBI:18391"/>
        <dbReference type="EC" id="3.1.1.17"/>
    </reaction>
</comment>
<evidence type="ECO:0000256" key="12">
    <source>
        <dbReference type="ARBA" id="ARBA00022837"/>
    </source>
</evidence>
<comment type="similarity">
    <text evidence="6">Belongs to the SMP-30/CGR1 family.</text>
</comment>
<keyword evidence="11" id="KW-0378">Hydrolase</keyword>
<evidence type="ECO:0000256" key="10">
    <source>
        <dbReference type="ARBA" id="ARBA00022723"/>
    </source>
</evidence>
<feature type="binding site" evidence="15">
    <location>
        <position position="108"/>
    </location>
    <ligand>
        <name>substrate</name>
    </ligand>
</feature>
<keyword evidence="10 15" id="KW-0479">Metal-binding</keyword>
<dbReference type="InterPro" id="IPR005511">
    <property type="entry name" value="SMP-30"/>
</dbReference>
<name>A0AA38MFH6_9CUCU</name>
<dbReference type="PRINTS" id="PR01790">
    <property type="entry name" value="SMP30FAMILY"/>
</dbReference>
<feature type="domain" description="SMP-30/Gluconolactonase/LRE-like region" evidence="16">
    <location>
        <begin position="17"/>
        <end position="271"/>
    </location>
</feature>
<sequence>MIIINPIGDNLQVGTRIHWDEATRSLYYVDLPQSTIYRYKPASNLITKAKVGDQPLAFAFPVKGKTDRFIAGLGRNIVILKWDGETDSVCHCTTVCEVDAHPDKAKNRLNGAKVDPFGRLWVGTMGPQDENGLTVPGLGSLYSVTKGSCTRHLSNIGISNGLAFDVDNKKMYYIDTLFPGVYQFDYDGEHGEISNQKELFTFKKHDIQGLPDGLTIDREGNLWVTALQSASIIHFDPKKGEVLKTIHMPTPQVTSITFGNDKLNILYVTTAKLPIDGKIPDEPAGCTFKLENVHIKGAPGYSYKYKDDDDQAV</sequence>
<feature type="binding site" evidence="15">
    <location>
        <position position="212"/>
    </location>
    <ligand>
        <name>a divalent metal cation</name>
        <dbReference type="ChEBI" id="CHEBI:60240"/>
    </ligand>
</feature>
<dbReference type="Proteomes" id="UP001168821">
    <property type="component" value="Unassembled WGS sequence"/>
</dbReference>
<dbReference type="SUPFAM" id="SSF63829">
    <property type="entry name" value="Calcium-dependent phosphotriesterase"/>
    <property type="match status" value="1"/>
</dbReference>
<evidence type="ECO:0000256" key="4">
    <source>
        <dbReference type="ARBA" id="ARBA00001946"/>
    </source>
</evidence>
<comment type="cofactor">
    <cofactor evidence="15">
        <name>Zn(2+)</name>
        <dbReference type="ChEBI" id="CHEBI:29105"/>
    </cofactor>
    <text evidence="15">Binds 1 divalent metal cation per subunit.</text>
</comment>
<dbReference type="EMBL" id="JALNTZ010000004">
    <property type="protein sequence ID" value="KAJ3654216.1"/>
    <property type="molecule type" value="Genomic_DNA"/>
</dbReference>
<dbReference type="Pfam" id="PF08450">
    <property type="entry name" value="SGL"/>
    <property type="match status" value="1"/>
</dbReference>
<keyword evidence="9" id="KW-0963">Cytoplasm</keyword>
<proteinExistence type="inferred from homology"/>
<evidence type="ECO:0000259" key="16">
    <source>
        <dbReference type="Pfam" id="PF08450"/>
    </source>
</evidence>
<dbReference type="FunFam" id="2.120.10.30:FF:000027">
    <property type="entry name" value="Regucalcin homologue"/>
    <property type="match status" value="1"/>
</dbReference>
<protein>
    <recommendedName>
        <fullName evidence="8">Regucalcin</fullName>
        <ecNumber evidence="7">3.1.1.17</ecNumber>
    </recommendedName>
    <alternativeName>
        <fullName evidence="13">Gluconolactonase</fullName>
    </alternativeName>
</protein>